<protein>
    <submittedName>
        <fullName evidence="2">Uncharacterized protein</fullName>
    </submittedName>
</protein>
<dbReference type="EMBL" id="CAAALY010275768">
    <property type="protein sequence ID" value="VEL42674.1"/>
    <property type="molecule type" value="Genomic_DNA"/>
</dbReference>
<name>A0A3S5BC85_9PLAT</name>
<feature type="non-terminal residue" evidence="2">
    <location>
        <position position="320"/>
    </location>
</feature>
<feature type="compositionally biased region" description="Polar residues" evidence="1">
    <location>
        <begin position="182"/>
        <end position="195"/>
    </location>
</feature>
<dbReference type="AlphaFoldDB" id="A0A3S5BC85"/>
<dbReference type="OrthoDB" id="6251263at2759"/>
<feature type="region of interest" description="Disordered" evidence="1">
    <location>
        <begin position="1"/>
        <end position="44"/>
    </location>
</feature>
<feature type="region of interest" description="Disordered" evidence="1">
    <location>
        <begin position="282"/>
        <end position="303"/>
    </location>
</feature>
<dbReference type="Proteomes" id="UP000784294">
    <property type="component" value="Unassembled WGS sequence"/>
</dbReference>
<gene>
    <name evidence="2" type="ORF">PXEA_LOCUS36114</name>
</gene>
<evidence type="ECO:0000313" key="2">
    <source>
        <dbReference type="EMBL" id="VEL42674.1"/>
    </source>
</evidence>
<comment type="caution">
    <text evidence="2">The sequence shown here is derived from an EMBL/GenBank/DDBJ whole genome shotgun (WGS) entry which is preliminary data.</text>
</comment>
<organism evidence="2 3">
    <name type="scientific">Protopolystoma xenopodis</name>
    <dbReference type="NCBI Taxonomy" id="117903"/>
    <lineage>
        <taxon>Eukaryota</taxon>
        <taxon>Metazoa</taxon>
        <taxon>Spiralia</taxon>
        <taxon>Lophotrochozoa</taxon>
        <taxon>Platyhelminthes</taxon>
        <taxon>Monogenea</taxon>
        <taxon>Polyopisthocotylea</taxon>
        <taxon>Polystomatidea</taxon>
        <taxon>Polystomatidae</taxon>
        <taxon>Protopolystoma</taxon>
    </lineage>
</organism>
<evidence type="ECO:0000256" key="1">
    <source>
        <dbReference type="SAM" id="MobiDB-lite"/>
    </source>
</evidence>
<proteinExistence type="predicted"/>
<accession>A0A3S5BC85</accession>
<reference evidence="2" key="1">
    <citation type="submission" date="2018-11" db="EMBL/GenBank/DDBJ databases">
        <authorList>
            <consortium name="Pathogen Informatics"/>
        </authorList>
    </citation>
    <scope>NUCLEOTIDE SEQUENCE</scope>
</reference>
<evidence type="ECO:0000313" key="3">
    <source>
        <dbReference type="Proteomes" id="UP000784294"/>
    </source>
</evidence>
<keyword evidence="3" id="KW-1185">Reference proteome</keyword>
<sequence>MGRGLRSLLSEANSRPPIRPAASTSQTGCRGEATPSAGATTASVAGLEPRGLQVLAPNKFLLGRVASNDDICIRTETPFAFSIASTGHDICITKVASADDLNPATGSDTTSAGVRTGIPVSLRLTFDSAPCVNHQLAAAASGRPPGLGRLGQIRCHDGDAAAGRPRAGCYRTIYHVDMPSAPSLSNRGAGESSSGALVPPQTDGPVRTRPRRMFGGDGLRYSMPCISYRADPPPAMPIHMPPAYAGGCLLGLARRQTQANCTPGAGGSGGCNGIGSGLGATRVGTGESTGGDNTSPAAANTTSAIETPQLISSELHALLS</sequence>
<feature type="region of interest" description="Disordered" evidence="1">
    <location>
        <begin position="181"/>
        <end position="214"/>
    </location>
</feature>
<feature type="compositionally biased region" description="Low complexity" evidence="1">
    <location>
        <begin position="293"/>
        <end position="303"/>
    </location>
</feature>